<proteinExistence type="inferred from homology"/>
<dbReference type="PANTHER" id="PTHR10517">
    <property type="entry name" value="FOLATE RECEPTOR"/>
    <property type="match status" value="1"/>
</dbReference>
<evidence type="ECO:0000256" key="2">
    <source>
        <dbReference type="ARBA" id="ARBA00022729"/>
    </source>
</evidence>
<evidence type="ECO:0000256" key="3">
    <source>
        <dbReference type="ARBA" id="ARBA00023157"/>
    </source>
</evidence>
<accession>C3YX07</accession>
<organism>
    <name type="scientific">Branchiostoma floridae</name>
    <name type="common">Florida lancelet</name>
    <name type="synonym">Amphioxus</name>
    <dbReference type="NCBI Taxonomy" id="7739"/>
    <lineage>
        <taxon>Eukaryota</taxon>
        <taxon>Metazoa</taxon>
        <taxon>Chordata</taxon>
        <taxon>Cephalochordata</taxon>
        <taxon>Leptocardii</taxon>
        <taxon>Amphioxiformes</taxon>
        <taxon>Branchiostomatidae</taxon>
        <taxon>Branchiostoma</taxon>
    </lineage>
</organism>
<dbReference type="AlphaFoldDB" id="C3YX07"/>
<comment type="similarity">
    <text evidence="1">Belongs to the folate receptor family.</text>
</comment>
<feature type="domain" description="Folate receptor-like" evidence="4">
    <location>
        <begin position="87"/>
        <end position="189"/>
    </location>
</feature>
<evidence type="ECO:0000313" key="5">
    <source>
        <dbReference type="EMBL" id="EEN55401.1"/>
    </source>
</evidence>
<name>C3YX07_BRAFL</name>
<reference evidence="5" key="1">
    <citation type="journal article" date="2008" name="Nature">
        <title>The amphioxus genome and the evolution of the chordate karyotype.</title>
        <authorList>
            <consortium name="US DOE Joint Genome Institute (JGI-PGF)"/>
            <person name="Putnam N.H."/>
            <person name="Butts T."/>
            <person name="Ferrier D.E.K."/>
            <person name="Furlong R.F."/>
            <person name="Hellsten U."/>
            <person name="Kawashima T."/>
            <person name="Robinson-Rechavi M."/>
            <person name="Shoguchi E."/>
            <person name="Terry A."/>
            <person name="Yu J.-K."/>
            <person name="Benito-Gutierrez E.L."/>
            <person name="Dubchak I."/>
            <person name="Garcia-Fernandez J."/>
            <person name="Gibson-Brown J.J."/>
            <person name="Grigoriev I.V."/>
            <person name="Horton A.C."/>
            <person name="de Jong P.J."/>
            <person name="Jurka J."/>
            <person name="Kapitonov V.V."/>
            <person name="Kohara Y."/>
            <person name="Kuroki Y."/>
            <person name="Lindquist E."/>
            <person name="Lucas S."/>
            <person name="Osoegawa K."/>
            <person name="Pennacchio L.A."/>
            <person name="Salamov A.A."/>
            <person name="Satou Y."/>
            <person name="Sauka-Spengler T."/>
            <person name="Schmutz J."/>
            <person name="Shin-I T."/>
            <person name="Toyoda A."/>
            <person name="Bronner-Fraser M."/>
            <person name="Fujiyama A."/>
            <person name="Holland L.Z."/>
            <person name="Holland P.W.H."/>
            <person name="Satoh N."/>
            <person name="Rokhsar D.S."/>
        </authorList>
    </citation>
    <scope>NUCLEOTIDE SEQUENCE [LARGE SCALE GENOMIC DNA]</scope>
    <source>
        <strain evidence="5">S238N-H82</strain>
        <tissue evidence="5">Testes</tissue>
    </source>
</reference>
<keyword evidence="3" id="KW-1015">Disulfide bond</keyword>
<dbReference type="EMBL" id="GG666561">
    <property type="protein sequence ID" value="EEN55401.1"/>
    <property type="molecule type" value="Genomic_DNA"/>
</dbReference>
<keyword evidence="2" id="KW-0732">Signal</keyword>
<dbReference type="eggNOG" id="ENOG502S8S2">
    <property type="taxonomic scope" value="Eukaryota"/>
</dbReference>
<dbReference type="InterPro" id="IPR004269">
    <property type="entry name" value="Folate_rcpt"/>
</dbReference>
<dbReference type="PANTHER" id="PTHR10517:SF28">
    <property type="entry name" value="COILIN"/>
    <property type="match status" value="1"/>
</dbReference>
<sequence length="249" mass="27422">MEVGIGVPVHGTAGLTFINGAAPVSPLPVQCFKFLKSGDHGVSNKTGDKEGIGDEVELHCGSDLLLEDDTELTEDAPGGPLPYCSLFTNRAPHPEHKLVKCSWFHNDACCYQEEVDRIFPTVVPPRGANQNCTDHLYYLMCYICSPRQHLFYRDEVVTICEELCNRLFEACANATLKGQRIGEQYSSGRDYCVSRKFRVDRQSSGSCYSHNFSIVEDIEPPTSHQDGAGGSASLLLVTLIITRTLTTTL</sequence>
<dbReference type="Pfam" id="PF03024">
    <property type="entry name" value="Folate_rec"/>
    <property type="match status" value="1"/>
</dbReference>
<dbReference type="InterPro" id="IPR018143">
    <property type="entry name" value="Folate_rcpt-like"/>
</dbReference>
<evidence type="ECO:0000259" key="4">
    <source>
        <dbReference type="Pfam" id="PF03024"/>
    </source>
</evidence>
<evidence type="ECO:0000256" key="1">
    <source>
        <dbReference type="ARBA" id="ARBA00007932"/>
    </source>
</evidence>
<dbReference type="InParanoid" id="C3YX07"/>
<gene>
    <name evidence="5" type="ORF">BRAFLDRAFT_64251</name>
</gene>
<protein>
    <recommendedName>
        <fullName evidence="4">Folate receptor-like domain-containing protein</fullName>
    </recommendedName>
</protein>